<evidence type="ECO:0000256" key="6">
    <source>
        <dbReference type="ARBA" id="ARBA00022630"/>
    </source>
</evidence>
<dbReference type="GO" id="GO:0050660">
    <property type="term" value="F:flavin adenine dinucleotide binding"/>
    <property type="evidence" value="ECO:0007669"/>
    <property type="project" value="InterPro"/>
</dbReference>
<dbReference type="HOGENOM" id="CLU_235378_0_0_1"/>
<keyword evidence="14" id="KW-0443">Lipid metabolism</keyword>
<feature type="transmembrane region" description="Helical" evidence="30">
    <location>
        <begin position="1316"/>
        <end position="1340"/>
    </location>
</feature>
<keyword evidence="7" id="KW-0999">Mitochondrion inner membrane</keyword>
<dbReference type="Pfam" id="PF00100">
    <property type="entry name" value="Zona_pellucida"/>
    <property type="match status" value="1"/>
</dbReference>
<dbReference type="InterPro" id="IPR037069">
    <property type="entry name" value="AcylCoA_DH/ox_N_sf"/>
</dbReference>
<evidence type="ECO:0000256" key="26">
    <source>
        <dbReference type="ARBA" id="ARBA00049050"/>
    </source>
</evidence>
<evidence type="ECO:0000256" key="3">
    <source>
        <dbReference type="ARBA" id="ARBA00005198"/>
    </source>
</evidence>
<evidence type="ECO:0000313" key="33">
    <source>
        <dbReference type="Proteomes" id="UP000014500"/>
    </source>
</evidence>
<dbReference type="Pfam" id="PF21343">
    <property type="entry name" value="ACAD9-ACADV_C"/>
    <property type="match status" value="1"/>
</dbReference>
<dbReference type="PROSITE" id="PS00072">
    <property type="entry name" value="ACYL_COA_DH_1"/>
    <property type="match status" value="1"/>
</dbReference>
<comment type="similarity">
    <text evidence="4">Belongs to the acyl-CoA dehydrogenase family.</text>
</comment>
<feature type="region of interest" description="Disordered" evidence="29">
    <location>
        <begin position="1790"/>
        <end position="1838"/>
    </location>
</feature>
<dbReference type="InterPro" id="IPR013786">
    <property type="entry name" value="AcylCoA_DH/ox_N"/>
</dbReference>
<keyword evidence="9" id="KW-0274">FAD</keyword>
<evidence type="ECO:0000256" key="23">
    <source>
        <dbReference type="ARBA" id="ARBA00047916"/>
    </source>
</evidence>
<evidence type="ECO:0000256" key="22">
    <source>
        <dbReference type="ARBA" id="ARBA00047893"/>
    </source>
</evidence>
<dbReference type="Pfam" id="PF15020">
    <property type="entry name" value="Beta-prop_CATSPERD"/>
    <property type="match status" value="1"/>
</dbReference>
<dbReference type="Pfam" id="PF25057">
    <property type="entry name" value="CUT_N"/>
    <property type="match status" value="1"/>
</dbReference>
<dbReference type="Pfam" id="PF02770">
    <property type="entry name" value="Acyl-CoA_dh_M"/>
    <property type="match status" value="1"/>
</dbReference>
<keyword evidence="6" id="KW-0285">Flavoprotein</keyword>
<dbReference type="InterPro" id="IPR006089">
    <property type="entry name" value="Acyl-CoA_DH_CS"/>
</dbReference>
<evidence type="ECO:0000256" key="4">
    <source>
        <dbReference type="ARBA" id="ARBA00009347"/>
    </source>
</evidence>
<feature type="compositionally biased region" description="Basic and acidic residues" evidence="29">
    <location>
        <begin position="1810"/>
        <end position="1822"/>
    </location>
</feature>
<comment type="catalytic activity">
    <reaction evidence="28">
        <text>octadecanoyl-CoA + oxidized [electron-transfer flavoprotein] + H(+) = (2E)-octadecenoyl-CoA + reduced [electron-transfer flavoprotein]</text>
        <dbReference type="Rhea" id="RHEA:47240"/>
        <dbReference type="Rhea" id="RHEA-COMP:10685"/>
        <dbReference type="Rhea" id="RHEA-COMP:10686"/>
        <dbReference type="ChEBI" id="CHEBI:15378"/>
        <dbReference type="ChEBI" id="CHEBI:57394"/>
        <dbReference type="ChEBI" id="CHEBI:57692"/>
        <dbReference type="ChEBI" id="CHEBI:58307"/>
        <dbReference type="ChEBI" id="CHEBI:71412"/>
    </reaction>
    <physiologicalReaction direction="left-to-right" evidence="28">
        <dbReference type="Rhea" id="RHEA:47241"/>
    </physiologicalReaction>
</comment>
<evidence type="ECO:0000256" key="8">
    <source>
        <dbReference type="ARBA" id="ARBA00022799"/>
    </source>
</evidence>
<dbReference type="InterPro" id="IPR055355">
    <property type="entry name" value="ZP-C"/>
</dbReference>
<evidence type="ECO:0000256" key="12">
    <source>
        <dbReference type="ARBA" id="ARBA00022990"/>
    </source>
</evidence>
<comment type="catalytic activity">
    <reaction evidence="23">
        <text>oxidized [electron-transfer flavoprotein] + hexadecanoyl-CoA + H(+) = (2E)-hexadecenoyl-CoA + reduced [electron-transfer flavoprotein]</text>
        <dbReference type="Rhea" id="RHEA:43448"/>
        <dbReference type="Rhea" id="RHEA-COMP:10685"/>
        <dbReference type="Rhea" id="RHEA-COMP:10686"/>
        <dbReference type="ChEBI" id="CHEBI:15378"/>
        <dbReference type="ChEBI" id="CHEBI:57379"/>
        <dbReference type="ChEBI" id="CHEBI:57692"/>
        <dbReference type="ChEBI" id="CHEBI:58307"/>
        <dbReference type="ChEBI" id="CHEBI:61526"/>
    </reaction>
    <physiologicalReaction direction="left-to-right" evidence="23">
        <dbReference type="Rhea" id="RHEA:43449"/>
    </physiologicalReaction>
</comment>
<accession>T1IZ21</accession>
<organism evidence="32 33">
    <name type="scientific">Strigamia maritima</name>
    <name type="common">European centipede</name>
    <name type="synonym">Geophilus maritimus</name>
    <dbReference type="NCBI Taxonomy" id="126957"/>
    <lineage>
        <taxon>Eukaryota</taxon>
        <taxon>Metazoa</taxon>
        <taxon>Ecdysozoa</taxon>
        <taxon>Arthropoda</taxon>
        <taxon>Myriapoda</taxon>
        <taxon>Chilopoda</taxon>
        <taxon>Pleurostigmophora</taxon>
        <taxon>Geophilomorpha</taxon>
        <taxon>Linotaeniidae</taxon>
        <taxon>Strigamia</taxon>
    </lineage>
</organism>
<dbReference type="GO" id="GO:0005743">
    <property type="term" value="C:mitochondrial inner membrane"/>
    <property type="evidence" value="ECO:0007669"/>
    <property type="project" value="UniProtKB-SubCell"/>
</dbReference>
<evidence type="ECO:0000256" key="27">
    <source>
        <dbReference type="ARBA" id="ARBA00049140"/>
    </source>
</evidence>
<keyword evidence="13" id="KW-0560">Oxidoreductase</keyword>
<comment type="catalytic activity">
    <reaction evidence="27">
        <text>eicosanoyl-CoA + oxidized [electron-transfer flavoprotein] + H(+) = (2E)-eicosenoyl-CoA + reduced [electron-transfer flavoprotein]</text>
        <dbReference type="Rhea" id="RHEA:47236"/>
        <dbReference type="Rhea" id="RHEA-COMP:10685"/>
        <dbReference type="Rhea" id="RHEA-COMP:10686"/>
        <dbReference type="ChEBI" id="CHEBI:15378"/>
        <dbReference type="ChEBI" id="CHEBI:57380"/>
        <dbReference type="ChEBI" id="CHEBI:57692"/>
        <dbReference type="ChEBI" id="CHEBI:58307"/>
        <dbReference type="ChEBI" id="CHEBI:74691"/>
    </reaction>
    <physiologicalReaction direction="left-to-right" evidence="27">
        <dbReference type="Rhea" id="RHEA:47237"/>
    </physiologicalReaction>
</comment>
<evidence type="ECO:0000256" key="19">
    <source>
        <dbReference type="ARBA" id="ARBA00040902"/>
    </source>
</evidence>
<evidence type="ECO:0000256" key="7">
    <source>
        <dbReference type="ARBA" id="ARBA00022792"/>
    </source>
</evidence>
<keyword evidence="30" id="KW-1133">Transmembrane helix</keyword>
<evidence type="ECO:0000256" key="10">
    <source>
        <dbReference type="ARBA" id="ARBA00022832"/>
    </source>
</evidence>
<comment type="catalytic activity">
    <reaction evidence="24">
        <text>tetracosanoyl-CoA + oxidized [electron-transfer flavoprotein] + H(+) = (2E)-tetracosenoyl-CoA + reduced [electron-transfer flavoprotein]</text>
        <dbReference type="Rhea" id="RHEA:47232"/>
        <dbReference type="Rhea" id="RHEA-COMP:10685"/>
        <dbReference type="Rhea" id="RHEA-COMP:10686"/>
        <dbReference type="ChEBI" id="CHEBI:15378"/>
        <dbReference type="ChEBI" id="CHEBI:57692"/>
        <dbReference type="ChEBI" id="CHEBI:58307"/>
        <dbReference type="ChEBI" id="CHEBI:65052"/>
        <dbReference type="ChEBI" id="CHEBI:74693"/>
    </reaction>
    <physiologicalReaction direction="left-to-right" evidence="24">
        <dbReference type="Rhea" id="RHEA:47233"/>
    </physiologicalReaction>
</comment>
<dbReference type="Proteomes" id="UP000014500">
    <property type="component" value="Unassembled WGS sequence"/>
</dbReference>
<dbReference type="EC" id="1.3.8.9" evidence="18"/>
<dbReference type="PANTHER" id="PTHR43884:SF11">
    <property type="entry name" value="VERY LONG-CHAIN SPECIFIC ACYL-COA DEHYDROGENASE, MITOCHONDRIAL"/>
    <property type="match status" value="1"/>
</dbReference>
<dbReference type="PROSITE" id="PS00073">
    <property type="entry name" value="ACYL_COA_DH_2"/>
    <property type="match status" value="1"/>
</dbReference>
<evidence type="ECO:0000256" key="15">
    <source>
        <dbReference type="ARBA" id="ARBA00023128"/>
    </source>
</evidence>
<keyword evidence="30" id="KW-0812">Transmembrane</keyword>
<dbReference type="CDD" id="cd01161">
    <property type="entry name" value="VLCAD"/>
    <property type="match status" value="1"/>
</dbReference>
<dbReference type="Pfam" id="PF22850">
    <property type="entry name" value="CATSPERD-E_C"/>
    <property type="match status" value="1"/>
</dbReference>
<name>T1IZ21_STRMM</name>
<dbReference type="SMART" id="SM00241">
    <property type="entry name" value="ZP"/>
    <property type="match status" value="1"/>
</dbReference>
<evidence type="ECO:0000256" key="30">
    <source>
        <dbReference type="SAM" id="Phobius"/>
    </source>
</evidence>
<evidence type="ECO:0000256" key="24">
    <source>
        <dbReference type="ARBA" id="ARBA00048086"/>
    </source>
</evidence>
<evidence type="ECO:0000256" key="11">
    <source>
        <dbReference type="ARBA" id="ARBA00022946"/>
    </source>
</evidence>
<dbReference type="InterPro" id="IPR006091">
    <property type="entry name" value="Acyl-CoA_Oxase/DH_mid-dom"/>
</dbReference>
<protein>
    <recommendedName>
        <fullName evidence="19">Very long-chain specific acyl-CoA dehydrogenase, mitochondrial</fullName>
        <ecNumber evidence="18">1.3.8.9</ecNumber>
    </recommendedName>
</protein>
<sequence>MIPLRKILAVNFHGNRAVNVERLMSCRFYASSMPKEHEAQKSPEPQKKKKIESKSFMMNIFTGTLQTEQVFPYPDVLNADQKGTLNMVMGSTEKFFQEVNDSFKNDANECCDEKTTQALRELGAFGLQVPTDLDGVGMNNTQYARLVEIVGAYDLGVGIFLGAHQSIGFKGILLFGNDSQKKKYLPKVATGENFAAFCLTEPSSGSDANSIKTRAVLSPDGKHYVLNGSKIWISNGGIAEIFTVFAQTPIKDESGNVSDKITAFIVERGFGGLKSGPPEKKMGIKASNTAELYFEDCKIPVENVLGKPGEGFKVAMNILNNGRFGMAAAMTGTMKACIGKAVEFATTRTQFGQKIENYGTIQEKIARMVMLHYVTESMAFMVSSNMDRGSVDFQLEAAISKIFGSESAWYVADEAIQILGGMGFMKEAGLERVMRDLRIFRIFEGTNDILRLFVILTGIQNAGSHLKELQKALKNPASNLGVIMDAGAKRAWRMVGLSSAPSLAGHVHPNLSDCGSLASKSIEMFGSSVENILIKLGKKVVDEQFLLNRLANAGIDIYSMMVVLSRATRALNDKASSAAHEEKITRVWCNEAYKRITDNLAQLTASESQQNFAAMKQISIEVCQNGGICSQHPLQLPLNVFSEKQIVLTAKSTLKPSITYHPCIPDLFIYFNKNVYVGRNLEGKSLSPLSMNESSLQFFRGITTPEVSEAKFLSNEYIALIINNKVAIYNSLNKSYKFIGSKHEQDFDSLSTYICCNASALWCQKHSCILAAYRLHSHTTDEDVLLSPNCSANNVQFIRLNLSIEISSLVIIASIESLAAFVSYKDKHNAIAKYYAFGDLPAATAYRFNIYDNVILGAASFPGQDDFLLIWAESAIYYSISAGQIILPLNIYRIDPLDKKVYRVTQFQLSGPFVANSAGHFAFLTLNGDIIYGAVSLHTFALIANNITDPSLLEVLFISRVSSLKLLSGSVQSDDTIKIEAKDVEKNSFFPKNMMKCTTSFFHLSLPVDDIYLDKADSLTINATHVHKIGYEHNLAVTVAMATSLKHEVATISTRQNTVTGFTEDILVDFKRLQKPKKRDYPLLVNRVHMYASKEPLGCDIPVHEVAHVSIGCPAQRRLVVKNKQDAPLTPTYFSKKRYPFATVTSDGSIEVVYNVTTFGCPLVTSLLEPLIPIVHLHDGNKNLGPIDGDFTVFSIFGHKDYTFTKNPVDAGCSVAPQTWSRMMRANKDPRIAWTGANYVPCYTNPGKITGSEHVDITEDYEIINSTNENGINILSSSDQLTFFELVLLDPDLSFCDLRTNFAVHNVYSLQVWNTWAPLVVCFCFLIICLIILIAVFFYCRLQLVERIFLEPKGDEWDDLSEEPRAERSITSIRVVSRATPLTRNTREYTRSDLALGAALTPFDLTAITMNPLLKLLFVALISKINVESEKTDLQPEHRFLIDPNTSFMDNPTADLPQIKTVNVACEKNKMRVFLEFDRPFYGMVFSKGHFSDKRCLHLPAGSGKLNVDFDIGLSSCGLTARSNTVGTDGNGAGAYIENTVIIQYDPAVQEVWDQARKLRCTYDFYEKSVAFKPFDIDSMQAVTANFLGDNLQCWMQIQAGKGPWASEVSGIVKIGQTMTMVLAIKDDDNKFDILVRNCVAHDGKRPPIQLVDNQGCITRPKVMSPFTKINNFGPSASVVSYAYFQAFKFPDSMEVFFQCVIQVCRDHCPEPKCANAAVVDNRVHSPPTLPPQMPNHLQFPPGLHNPNEKIHALPYPPLHGLPPIPAPVPVPLSAGYSSVGRVGVASDETTLVSDESDNIQHLPLGSPRSFDDVTKEEKEGAAAKANRTKRSDPSTDVRTTGHLRVVAPGDVAFNLGIGNETVVMAAPFDNNAVCLPLSGFVAGLVLLLFTLCMMMLVATFMFLRLRTYKAKETAAIFHCR</sequence>
<dbReference type="InterPro" id="IPR042235">
    <property type="entry name" value="ZP-C_dom"/>
</dbReference>
<evidence type="ECO:0000256" key="5">
    <source>
        <dbReference type="ARBA" id="ARBA00022553"/>
    </source>
</evidence>
<dbReference type="InterPro" id="IPR046373">
    <property type="entry name" value="Acyl-CoA_Oxase/DH_mid-dom_sf"/>
</dbReference>
<evidence type="ECO:0000256" key="13">
    <source>
        <dbReference type="ARBA" id="ARBA00023002"/>
    </source>
</evidence>
<dbReference type="FunFam" id="1.10.540.10:FF:000001">
    <property type="entry name" value="Very long-chain-specific acyl-CoA dehydrogenase, mitochondrial"/>
    <property type="match status" value="1"/>
</dbReference>
<evidence type="ECO:0000256" key="18">
    <source>
        <dbReference type="ARBA" id="ARBA00039034"/>
    </source>
</evidence>
<feature type="domain" description="ZP" evidence="31">
    <location>
        <begin position="1465"/>
        <end position="1721"/>
    </location>
</feature>
<evidence type="ECO:0000259" key="31">
    <source>
        <dbReference type="PROSITE" id="PS51034"/>
    </source>
</evidence>
<dbReference type="FunFam" id="1.20.140.10:FF:000008">
    <property type="entry name" value="acyl-CoA dehydrogenase family member 9, mitochondrial"/>
    <property type="match status" value="1"/>
</dbReference>
<evidence type="ECO:0000256" key="20">
    <source>
        <dbReference type="ARBA" id="ARBA00045422"/>
    </source>
</evidence>
<dbReference type="InterPro" id="IPR049448">
    <property type="entry name" value="ACAD9/ACADV-like_C"/>
</dbReference>
<comment type="catalytic activity">
    <reaction evidence="25">
        <text>tetradecanoyl-CoA + oxidized [electron-transfer flavoprotein] + H(+) = (2E)-tetradecenoyl-CoA + reduced [electron-transfer flavoprotein]</text>
        <dbReference type="Rhea" id="RHEA:47316"/>
        <dbReference type="Rhea" id="RHEA-COMP:10685"/>
        <dbReference type="Rhea" id="RHEA-COMP:10686"/>
        <dbReference type="ChEBI" id="CHEBI:15378"/>
        <dbReference type="ChEBI" id="CHEBI:57385"/>
        <dbReference type="ChEBI" id="CHEBI:57692"/>
        <dbReference type="ChEBI" id="CHEBI:58307"/>
        <dbReference type="ChEBI" id="CHEBI:61405"/>
    </reaction>
    <physiologicalReaction direction="left-to-right" evidence="25">
        <dbReference type="Rhea" id="RHEA:47317"/>
    </physiologicalReaction>
</comment>
<dbReference type="InterPro" id="IPR036250">
    <property type="entry name" value="AcylCo_DH-like_C"/>
</dbReference>
<keyword evidence="5" id="KW-0597">Phosphoprotein</keyword>
<keyword evidence="10" id="KW-0276">Fatty acid metabolism</keyword>
<dbReference type="GO" id="GO:0017099">
    <property type="term" value="F:very-long-chain fatty acyl-CoA dehydrogenase activity"/>
    <property type="evidence" value="ECO:0007669"/>
    <property type="project" value="UniProtKB-EC"/>
</dbReference>
<dbReference type="FunFam" id="2.40.110.10:FF:000006">
    <property type="entry name" value="very long-chain specific acyl-CoA dehydrogenase, mitochondrial"/>
    <property type="match status" value="1"/>
</dbReference>
<comment type="subunit">
    <text evidence="21">Homodimer. Homodimerizes after import into the mitochondrion.</text>
</comment>
<comment type="pathway">
    <text evidence="3">Lipid metabolism; mitochondrial fatty acid beta-oxidation.</text>
</comment>
<dbReference type="EnsemblMetazoa" id="SMAR006490-RA">
    <property type="protein sequence ID" value="SMAR006490-PA"/>
    <property type="gene ID" value="SMAR006490"/>
</dbReference>
<keyword evidence="12" id="KW-0007">Acetylation</keyword>
<evidence type="ECO:0000256" key="9">
    <source>
        <dbReference type="ARBA" id="ARBA00022827"/>
    </source>
</evidence>
<keyword evidence="8" id="KW-0702">S-nitrosylation</keyword>
<keyword evidence="11" id="KW-0809">Transit peptide</keyword>
<dbReference type="STRING" id="126957.T1IZ21"/>
<comment type="subcellular location">
    <subcellularLocation>
        <location evidence="2">Mitochondrion inner membrane</location>
        <topology evidence="2">Peripheral membrane protein</topology>
    </subcellularLocation>
</comment>
<dbReference type="Gene3D" id="1.10.540.10">
    <property type="entry name" value="Acyl-CoA dehydrogenase/oxidase, N-terminal domain"/>
    <property type="match status" value="1"/>
</dbReference>
<dbReference type="PROSITE" id="PS51034">
    <property type="entry name" value="ZP_2"/>
    <property type="match status" value="1"/>
</dbReference>
<feature type="transmembrane region" description="Helical" evidence="30">
    <location>
        <begin position="1394"/>
        <end position="1422"/>
    </location>
</feature>
<dbReference type="GO" id="GO:0006631">
    <property type="term" value="P:fatty acid metabolic process"/>
    <property type="evidence" value="ECO:0007669"/>
    <property type="project" value="UniProtKB-KW"/>
</dbReference>
<dbReference type="eggNOG" id="KOG0137">
    <property type="taxonomic scope" value="Eukaryota"/>
</dbReference>
<comment type="catalytic activity">
    <reaction evidence="26">
        <text>a very-long-chain 2,3-saturated fatty acyl-CoA + oxidized [electron-transfer flavoprotein] + H(+) = a very-long-chain (2E)-enoyl-CoA + reduced [electron-transfer flavoprotein]</text>
        <dbReference type="Rhea" id="RHEA:19181"/>
        <dbReference type="Rhea" id="RHEA-COMP:10685"/>
        <dbReference type="Rhea" id="RHEA-COMP:10686"/>
        <dbReference type="ChEBI" id="CHEBI:15378"/>
        <dbReference type="ChEBI" id="CHEBI:57692"/>
        <dbReference type="ChEBI" id="CHEBI:58307"/>
        <dbReference type="ChEBI" id="CHEBI:83724"/>
        <dbReference type="ChEBI" id="CHEBI:83728"/>
        <dbReference type="EC" id="1.3.8.9"/>
    </reaction>
    <physiologicalReaction direction="left-to-right" evidence="26">
        <dbReference type="Rhea" id="RHEA:19182"/>
    </physiologicalReaction>
</comment>
<evidence type="ECO:0000256" key="14">
    <source>
        <dbReference type="ARBA" id="ARBA00023098"/>
    </source>
</evidence>
<dbReference type="Pfam" id="PF02771">
    <property type="entry name" value="Acyl-CoA_dh_N"/>
    <property type="match status" value="1"/>
</dbReference>
<proteinExistence type="inferred from homology"/>
<evidence type="ECO:0000313" key="32">
    <source>
        <dbReference type="EnsemblMetazoa" id="SMAR006490-PA"/>
    </source>
</evidence>
<dbReference type="Gene3D" id="1.20.140.10">
    <property type="entry name" value="Butyryl-CoA Dehydrogenase, subunit A, domain 3"/>
    <property type="match status" value="2"/>
</dbReference>
<evidence type="ECO:0000256" key="17">
    <source>
        <dbReference type="ARBA" id="ARBA00023157"/>
    </source>
</evidence>
<evidence type="ECO:0000256" key="1">
    <source>
        <dbReference type="ARBA" id="ARBA00001974"/>
    </source>
</evidence>
<reference evidence="33" key="1">
    <citation type="submission" date="2011-05" db="EMBL/GenBank/DDBJ databases">
        <authorList>
            <person name="Richards S.R."/>
            <person name="Qu J."/>
            <person name="Jiang H."/>
            <person name="Jhangiani S.N."/>
            <person name="Agravi P."/>
            <person name="Goodspeed R."/>
            <person name="Gross S."/>
            <person name="Mandapat C."/>
            <person name="Jackson L."/>
            <person name="Mathew T."/>
            <person name="Pu L."/>
            <person name="Thornton R."/>
            <person name="Saada N."/>
            <person name="Wilczek-Boney K.B."/>
            <person name="Lee S."/>
            <person name="Kovar C."/>
            <person name="Wu Y."/>
            <person name="Scherer S.E."/>
            <person name="Worley K.C."/>
            <person name="Muzny D.M."/>
            <person name="Gibbs R."/>
        </authorList>
    </citation>
    <scope>NUCLEOTIDE SEQUENCE</scope>
    <source>
        <strain evidence="33">Brora</strain>
    </source>
</reference>
<comment type="catalytic activity">
    <reaction evidence="22">
        <text>dodecanoyl-CoA + oxidized [electron-transfer flavoprotein] + H(+) = (2E)-dodecenoyl-CoA + reduced [electron-transfer flavoprotein]</text>
        <dbReference type="Rhea" id="RHEA:47296"/>
        <dbReference type="Rhea" id="RHEA-COMP:10685"/>
        <dbReference type="Rhea" id="RHEA-COMP:10686"/>
        <dbReference type="ChEBI" id="CHEBI:15378"/>
        <dbReference type="ChEBI" id="CHEBI:57330"/>
        <dbReference type="ChEBI" id="CHEBI:57375"/>
        <dbReference type="ChEBI" id="CHEBI:57692"/>
        <dbReference type="ChEBI" id="CHEBI:58307"/>
    </reaction>
    <physiologicalReaction direction="left-to-right" evidence="22">
        <dbReference type="Rhea" id="RHEA:47297"/>
    </physiologicalReaction>
</comment>
<comment type="function">
    <text evidence="20">Very long-chain specific acyl-CoA dehydrogenase is one of the acyl-CoA dehydrogenases that catalyze the first step of mitochondrial fatty acid beta-oxidation, an aerobic process breaking down fatty acids into acetyl-CoA and allowing the production of energy from fats. The first step of fatty acid beta-oxidation consists in the removal of one hydrogen from C-2 and C-3 of the straight-chain fatty acyl-CoA thioester, resulting in the formation of trans-2-enoyl-CoA. Among the different mitochondrial acyl-CoA dehydrogenases, very long-chain specific acyl-CoA dehydrogenase acts specifically on acyl-CoAs with saturated 12 to 24 carbons long primary chains.</text>
</comment>
<dbReference type="InterPro" id="IPR053814">
    <property type="entry name" value="CATSPERD/E_C"/>
</dbReference>
<dbReference type="SUPFAM" id="SSF47203">
    <property type="entry name" value="Acyl-CoA dehydrogenase C-terminal domain-like"/>
    <property type="match status" value="1"/>
</dbReference>
<dbReference type="EMBL" id="JH431704">
    <property type="status" value="NOT_ANNOTATED_CDS"/>
    <property type="molecule type" value="Genomic_DNA"/>
</dbReference>
<dbReference type="Gene3D" id="2.40.110.10">
    <property type="entry name" value="Butyryl-CoA Dehydrogenase, subunit A, domain 2"/>
    <property type="match status" value="1"/>
</dbReference>
<evidence type="ECO:0000256" key="25">
    <source>
        <dbReference type="ARBA" id="ARBA00049038"/>
    </source>
</evidence>
<keyword evidence="16 30" id="KW-0472">Membrane</keyword>
<keyword evidence="33" id="KW-1185">Reference proteome</keyword>
<evidence type="ECO:0000256" key="16">
    <source>
        <dbReference type="ARBA" id="ARBA00023136"/>
    </source>
</evidence>
<keyword evidence="17" id="KW-1015">Disulfide bond</keyword>
<reference evidence="32" key="2">
    <citation type="submission" date="2015-02" db="UniProtKB">
        <authorList>
            <consortium name="EnsemblMetazoa"/>
        </authorList>
    </citation>
    <scope>IDENTIFICATION</scope>
</reference>
<dbReference type="InterPro" id="IPR001507">
    <property type="entry name" value="ZP_dom"/>
</dbReference>
<dbReference type="SUPFAM" id="SSF56645">
    <property type="entry name" value="Acyl-CoA dehydrogenase NM domain-like"/>
    <property type="match status" value="1"/>
</dbReference>
<evidence type="ECO:0000256" key="29">
    <source>
        <dbReference type="SAM" id="MobiDB-lite"/>
    </source>
</evidence>
<evidence type="ECO:0000256" key="2">
    <source>
        <dbReference type="ARBA" id="ARBA00004637"/>
    </source>
</evidence>
<evidence type="ECO:0000256" key="28">
    <source>
        <dbReference type="ARBA" id="ARBA00049224"/>
    </source>
</evidence>
<dbReference type="Gene3D" id="2.60.40.4100">
    <property type="entry name" value="Zona pellucida, ZP-C domain"/>
    <property type="match status" value="1"/>
</dbReference>
<dbReference type="Pfam" id="PF00441">
    <property type="entry name" value="Acyl-CoA_dh_1"/>
    <property type="match status" value="1"/>
</dbReference>
<dbReference type="GO" id="GO:0000062">
    <property type="term" value="F:fatty-acyl-CoA binding"/>
    <property type="evidence" value="ECO:0007669"/>
    <property type="project" value="TreeGrafter"/>
</dbReference>
<evidence type="ECO:0000256" key="21">
    <source>
        <dbReference type="ARBA" id="ARBA00046812"/>
    </source>
</evidence>
<keyword evidence="15" id="KW-0496">Mitochondrion</keyword>
<dbReference type="InterPro" id="IPR009100">
    <property type="entry name" value="AcylCoA_DH/oxidase_NM_dom_sf"/>
</dbReference>
<dbReference type="InterPro" id="IPR009075">
    <property type="entry name" value="AcylCo_DH/oxidase_C"/>
</dbReference>
<dbReference type="InterPro" id="IPR056953">
    <property type="entry name" value="CUT_N"/>
</dbReference>
<feature type="transmembrane region" description="Helical" evidence="30">
    <location>
        <begin position="1881"/>
        <end position="1904"/>
    </location>
</feature>
<comment type="cofactor">
    <cofactor evidence="1">
        <name>FAD</name>
        <dbReference type="ChEBI" id="CHEBI:57692"/>
    </cofactor>
</comment>
<dbReference type="PANTHER" id="PTHR43884">
    <property type="entry name" value="ACYL-COA DEHYDROGENASE"/>
    <property type="match status" value="1"/>
</dbReference>
<dbReference type="InterPro" id="IPR053813">
    <property type="entry name" value="CATSPERD_beta-prop"/>
</dbReference>